<dbReference type="AlphaFoldDB" id="A0A0P6BTN8"/>
<name>A0A0P6BTN8_9CRUS</name>
<reference evidence="1 2" key="1">
    <citation type="submission" date="2016-03" db="EMBL/GenBank/DDBJ databases">
        <title>EvidentialGene: Evidence-directed Construction of Genes on Genomes.</title>
        <authorList>
            <person name="Gilbert D.G."/>
            <person name="Choi J.-H."/>
            <person name="Mockaitis K."/>
            <person name="Colbourne J."/>
            <person name="Pfrender M."/>
        </authorList>
    </citation>
    <scope>NUCLEOTIDE SEQUENCE [LARGE SCALE GENOMIC DNA]</scope>
    <source>
        <strain evidence="1 2">Xinb3</strain>
        <tissue evidence="1">Complete organism</tissue>
    </source>
</reference>
<sequence length="66" mass="7858">MPGLKRGYDAKRRSLLVYDELETRESILRLQLHLVYLTLFKFPATNLHQRTHALTIHFKQRALLLI</sequence>
<proteinExistence type="predicted"/>
<keyword evidence="2" id="KW-1185">Reference proteome</keyword>
<dbReference type="EMBL" id="LRGB01000872">
    <property type="protein sequence ID" value="KZS15427.1"/>
    <property type="molecule type" value="Genomic_DNA"/>
</dbReference>
<protein>
    <submittedName>
        <fullName evidence="1">Uncharacterized protein</fullName>
    </submittedName>
</protein>
<accession>A0A0P6BTN8</accession>
<evidence type="ECO:0000313" key="1">
    <source>
        <dbReference type="EMBL" id="KZS15427.1"/>
    </source>
</evidence>
<evidence type="ECO:0000313" key="2">
    <source>
        <dbReference type="Proteomes" id="UP000076858"/>
    </source>
</evidence>
<gene>
    <name evidence="1" type="ORF">APZ42_019096</name>
</gene>
<dbReference type="Proteomes" id="UP000076858">
    <property type="component" value="Unassembled WGS sequence"/>
</dbReference>
<organism evidence="1 2">
    <name type="scientific">Daphnia magna</name>
    <dbReference type="NCBI Taxonomy" id="35525"/>
    <lineage>
        <taxon>Eukaryota</taxon>
        <taxon>Metazoa</taxon>
        <taxon>Ecdysozoa</taxon>
        <taxon>Arthropoda</taxon>
        <taxon>Crustacea</taxon>
        <taxon>Branchiopoda</taxon>
        <taxon>Diplostraca</taxon>
        <taxon>Cladocera</taxon>
        <taxon>Anomopoda</taxon>
        <taxon>Daphniidae</taxon>
        <taxon>Daphnia</taxon>
    </lineage>
</organism>
<comment type="caution">
    <text evidence="1">The sequence shown here is derived from an EMBL/GenBank/DDBJ whole genome shotgun (WGS) entry which is preliminary data.</text>
</comment>